<dbReference type="Gene3D" id="1.20.5.300">
    <property type="match status" value="1"/>
</dbReference>
<evidence type="ECO:0000313" key="5">
    <source>
        <dbReference type="Proteomes" id="UP001432027"/>
    </source>
</evidence>
<evidence type="ECO:0000256" key="1">
    <source>
        <dbReference type="ARBA" id="ARBA00023054"/>
    </source>
</evidence>
<evidence type="ECO:0000256" key="2">
    <source>
        <dbReference type="SAM" id="MobiDB-lite"/>
    </source>
</evidence>
<dbReference type="PANTHER" id="PTHR15653">
    <property type="entry name" value="STRIATIN"/>
    <property type="match status" value="1"/>
</dbReference>
<gene>
    <name evidence="4" type="ORF">PENTCL1PPCAC_1752</name>
</gene>
<dbReference type="AlphaFoldDB" id="A0AAV5SAZ0"/>
<dbReference type="PANTHER" id="PTHR15653:SF0">
    <property type="entry name" value="CONNECTOR OF KINASE TO AP-1, ISOFORM E"/>
    <property type="match status" value="1"/>
</dbReference>
<sequence length="247" mass="28008">TDLLRRIEMLEYCLKQERTKNYRLTHNGEVPPCYDEKEDETAPDPNAPLDVDAFPLESANAIGWKQGRELLRKYLEEIGYSETILDVRAFRFKNLLGTIPPGQWPANGNKEDALGAMAARYKLGGGEGGGWYNGSDSSSEHGGDMDGELKEVFDEFNFFSLQESSQPKEDWQVSPSMLDQLEAQYKNEKQAKRQSSGSMSREDSEQGDLLSRAPKKARDNEMEVNGEDSIDGIEEEVERKARMVEYY</sequence>
<dbReference type="Pfam" id="PF08232">
    <property type="entry name" value="Striatin"/>
    <property type="match status" value="1"/>
</dbReference>
<feature type="compositionally biased region" description="Basic and acidic residues" evidence="2">
    <location>
        <begin position="138"/>
        <end position="147"/>
    </location>
</feature>
<evidence type="ECO:0000313" key="4">
    <source>
        <dbReference type="EMBL" id="GMS79577.1"/>
    </source>
</evidence>
<dbReference type="Proteomes" id="UP001432027">
    <property type="component" value="Unassembled WGS sequence"/>
</dbReference>
<organism evidence="4 5">
    <name type="scientific">Pristionchus entomophagus</name>
    <dbReference type="NCBI Taxonomy" id="358040"/>
    <lineage>
        <taxon>Eukaryota</taxon>
        <taxon>Metazoa</taxon>
        <taxon>Ecdysozoa</taxon>
        <taxon>Nematoda</taxon>
        <taxon>Chromadorea</taxon>
        <taxon>Rhabditida</taxon>
        <taxon>Rhabditina</taxon>
        <taxon>Diplogasteromorpha</taxon>
        <taxon>Diplogasteroidea</taxon>
        <taxon>Neodiplogasteridae</taxon>
        <taxon>Pristionchus</taxon>
    </lineage>
</organism>
<feature type="compositionally biased region" description="Acidic residues" evidence="2">
    <location>
        <begin position="222"/>
        <end position="236"/>
    </location>
</feature>
<feature type="non-terminal residue" evidence="4">
    <location>
        <position position="1"/>
    </location>
</feature>
<keyword evidence="5" id="KW-1185">Reference proteome</keyword>
<evidence type="ECO:0000259" key="3">
    <source>
        <dbReference type="Pfam" id="PF08232"/>
    </source>
</evidence>
<dbReference type="InterPro" id="IPR013258">
    <property type="entry name" value="Striatin_N"/>
</dbReference>
<keyword evidence="1" id="KW-0175">Coiled coil</keyword>
<reference evidence="4" key="1">
    <citation type="submission" date="2023-10" db="EMBL/GenBank/DDBJ databases">
        <title>Genome assembly of Pristionchus species.</title>
        <authorList>
            <person name="Yoshida K."/>
            <person name="Sommer R.J."/>
        </authorList>
    </citation>
    <scope>NUCLEOTIDE SEQUENCE</scope>
    <source>
        <strain evidence="4">RS0144</strain>
    </source>
</reference>
<dbReference type="EMBL" id="BTSX01000001">
    <property type="protein sequence ID" value="GMS79577.1"/>
    <property type="molecule type" value="Genomic_DNA"/>
</dbReference>
<dbReference type="InterPro" id="IPR051488">
    <property type="entry name" value="WD_repeat_striatin"/>
</dbReference>
<proteinExistence type="predicted"/>
<name>A0AAV5SAZ0_9BILA</name>
<accession>A0AAV5SAZ0</accession>
<feature type="region of interest" description="Disordered" evidence="2">
    <location>
        <begin position="127"/>
        <end position="147"/>
    </location>
</feature>
<feature type="region of interest" description="Disordered" evidence="2">
    <location>
        <begin position="185"/>
        <end position="237"/>
    </location>
</feature>
<comment type="caution">
    <text evidence="4">The sequence shown here is derived from an EMBL/GenBank/DDBJ whole genome shotgun (WGS) entry which is preliminary data.</text>
</comment>
<protein>
    <recommendedName>
        <fullName evidence="3">Striatin N-terminal domain-containing protein</fullName>
    </recommendedName>
</protein>
<feature type="domain" description="Striatin N-terminal" evidence="3">
    <location>
        <begin position="2"/>
        <end position="85"/>
    </location>
</feature>